<sequence>MKTKITFLKMSFLLASFLITSTSAMAATFYTCSGTTLNLGVTNLPAGTSALWDVKKDGTQFAGYPSATAPTSFTDPGSYEVILVSQTDAASGQCSSDPVSNTIIILPPLAFSLNAPSVPAYCQSNNTVNSSDITQTGAALSPVSGSDLVLEYTYSVNNGTTTVDGSTVGTIDQATGKFTLTTTTPGVYVITGKVKYKQATTFTNTLLGTGCEVTATTTQTVTVTQTPGQPTVTITAP</sequence>
<dbReference type="RefSeq" id="WP_216854518.1">
    <property type="nucleotide sequence ID" value="NZ_JABMKW010000020.1"/>
</dbReference>
<keyword evidence="1" id="KW-0732">Signal</keyword>
<accession>A0ABU8NGD3</accession>
<keyword evidence="3" id="KW-1185">Reference proteome</keyword>
<dbReference type="Proteomes" id="UP001378956">
    <property type="component" value="Unassembled WGS sequence"/>
</dbReference>
<reference evidence="2 3" key="1">
    <citation type="submission" date="2024-03" db="EMBL/GenBank/DDBJ databases">
        <title>Sequence of Lycoming College Course Isolates.</title>
        <authorList>
            <person name="Plotts O."/>
            <person name="Newman J."/>
        </authorList>
    </citation>
    <scope>NUCLEOTIDE SEQUENCE [LARGE SCALE GENOMIC DNA]</scope>
    <source>
        <strain evidence="2 3">CJB-3</strain>
    </source>
</reference>
<evidence type="ECO:0000313" key="3">
    <source>
        <dbReference type="Proteomes" id="UP001378956"/>
    </source>
</evidence>
<feature type="signal peptide" evidence="1">
    <location>
        <begin position="1"/>
        <end position="26"/>
    </location>
</feature>
<evidence type="ECO:0000313" key="2">
    <source>
        <dbReference type="EMBL" id="MEJ2901260.1"/>
    </source>
</evidence>
<feature type="chain" id="PRO_5045255258" description="SprB-like repeat protein" evidence="1">
    <location>
        <begin position="27"/>
        <end position="237"/>
    </location>
</feature>
<evidence type="ECO:0008006" key="4">
    <source>
        <dbReference type="Google" id="ProtNLM"/>
    </source>
</evidence>
<comment type="caution">
    <text evidence="2">The sequence shown here is derived from an EMBL/GenBank/DDBJ whole genome shotgun (WGS) entry which is preliminary data.</text>
</comment>
<dbReference type="EMBL" id="JBBEUB010000001">
    <property type="protein sequence ID" value="MEJ2901260.1"/>
    <property type="molecule type" value="Genomic_DNA"/>
</dbReference>
<gene>
    <name evidence="2" type="ORF">WAE58_02415</name>
</gene>
<name>A0ABU8NGD3_9SPHI</name>
<proteinExistence type="predicted"/>
<organism evidence="2 3">
    <name type="scientific">Pedobacter panaciterrae</name>
    <dbReference type="NCBI Taxonomy" id="363849"/>
    <lineage>
        <taxon>Bacteria</taxon>
        <taxon>Pseudomonadati</taxon>
        <taxon>Bacteroidota</taxon>
        <taxon>Sphingobacteriia</taxon>
        <taxon>Sphingobacteriales</taxon>
        <taxon>Sphingobacteriaceae</taxon>
        <taxon>Pedobacter</taxon>
    </lineage>
</organism>
<evidence type="ECO:0000256" key="1">
    <source>
        <dbReference type="SAM" id="SignalP"/>
    </source>
</evidence>
<protein>
    <recommendedName>
        <fullName evidence="4">SprB-like repeat protein</fullName>
    </recommendedName>
</protein>